<gene>
    <name evidence="8" type="ORF">CTEN210_05353</name>
</gene>
<dbReference type="InterPro" id="IPR001567">
    <property type="entry name" value="Pept_M3A_M3B_dom"/>
</dbReference>
<dbReference type="PANTHER" id="PTHR11804:SF83">
    <property type="entry name" value="LD37516P"/>
    <property type="match status" value="1"/>
</dbReference>
<dbReference type="Proteomes" id="UP001054902">
    <property type="component" value="Unassembled WGS sequence"/>
</dbReference>
<keyword evidence="1 6" id="KW-0645">Protease</keyword>
<evidence type="ECO:0000256" key="4">
    <source>
        <dbReference type="ARBA" id="ARBA00022833"/>
    </source>
</evidence>
<dbReference type="GO" id="GO:0006518">
    <property type="term" value="P:peptide metabolic process"/>
    <property type="evidence" value="ECO:0007669"/>
    <property type="project" value="TreeGrafter"/>
</dbReference>
<evidence type="ECO:0000259" key="7">
    <source>
        <dbReference type="Pfam" id="PF01432"/>
    </source>
</evidence>
<dbReference type="GO" id="GO:0046872">
    <property type="term" value="F:metal ion binding"/>
    <property type="evidence" value="ECO:0007669"/>
    <property type="project" value="UniProtKB-UniRule"/>
</dbReference>
<dbReference type="AlphaFoldDB" id="A0AAD3CN16"/>
<accession>A0AAD3CN16</accession>
<evidence type="ECO:0000313" key="9">
    <source>
        <dbReference type="Proteomes" id="UP001054902"/>
    </source>
</evidence>
<dbReference type="PANTHER" id="PTHR11804">
    <property type="entry name" value="PROTEASE M3 THIMET OLIGOPEPTIDASE-RELATED"/>
    <property type="match status" value="1"/>
</dbReference>
<evidence type="ECO:0000256" key="3">
    <source>
        <dbReference type="ARBA" id="ARBA00022801"/>
    </source>
</evidence>
<dbReference type="SUPFAM" id="SSF55486">
    <property type="entry name" value="Metalloproteases ('zincins'), catalytic domain"/>
    <property type="match status" value="1"/>
</dbReference>
<proteinExistence type="inferred from homology"/>
<organism evidence="8 9">
    <name type="scientific">Chaetoceros tenuissimus</name>
    <dbReference type="NCBI Taxonomy" id="426638"/>
    <lineage>
        <taxon>Eukaryota</taxon>
        <taxon>Sar</taxon>
        <taxon>Stramenopiles</taxon>
        <taxon>Ochrophyta</taxon>
        <taxon>Bacillariophyta</taxon>
        <taxon>Coscinodiscophyceae</taxon>
        <taxon>Chaetocerotophycidae</taxon>
        <taxon>Chaetocerotales</taxon>
        <taxon>Chaetocerotaceae</taxon>
        <taxon>Chaetoceros</taxon>
    </lineage>
</organism>
<keyword evidence="9" id="KW-1185">Reference proteome</keyword>
<reference evidence="8 9" key="1">
    <citation type="journal article" date="2021" name="Sci. Rep.">
        <title>The genome of the diatom Chaetoceros tenuissimus carries an ancient integrated fragment of an extant virus.</title>
        <authorList>
            <person name="Hongo Y."/>
            <person name="Kimura K."/>
            <person name="Takaki Y."/>
            <person name="Yoshida Y."/>
            <person name="Baba S."/>
            <person name="Kobayashi G."/>
            <person name="Nagasaki K."/>
            <person name="Hano T."/>
            <person name="Tomaru Y."/>
        </authorList>
    </citation>
    <scope>NUCLEOTIDE SEQUENCE [LARGE SCALE GENOMIC DNA]</scope>
    <source>
        <strain evidence="8 9">NIES-3715</strain>
    </source>
</reference>
<evidence type="ECO:0000256" key="2">
    <source>
        <dbReference type="ARBA" id="ARBA00022723"/>
    </source>
</evidence>
<dbReference type="EMBL" id="BLLK01000029">
    <property type="protein sequence ID" value="GFH48877.1"/>
    <property type="molecule type" value="Genomic_DNA"/>
</dbReference>
<evidence type="ECO:0000313" key="8">
    <source>
        <dbReference type="EMBL" id="GFH48877.1"/>
    </source>
</evidence>
<keyword evidence="5 6" id="KW-0482">Metalloprotease</keyword>
<keyword evidence="2 6" id="KW-0479">Metal-binding</keyword>
<name>A0AAD3CN16_9STRA</name>
<dbReference type="Pfam" id="PF01432">
    <property type="entry name" value="Peptidase_M3"/>
    <property type="match status" value="1"/>
</dbReference>
<comment type="caution">
    <text evidence="8">The sequence shown here is derived from an EMBL/GenBank/DDBJ whole genome shotgun (WGS) entry which is preliminary data.</text>
</comment>
<evidence type="ECO:0000256" key="5">
    <source>
        <dbReference type="ARBA" id="ARBA00023049"/>
    </source>
</evidence>
<dbReference type="GO" id="GO:0006508">
    <property type="term" value="P:proteolysis"/>
    <property type="evidence" value="ECO:0007669"/>
    <property type="project" value="UniProtKB-KW"/>
</dbReference>
<evidence type="ECO:0000256" key="6">
    <source>
        <dbReference type="RuleBase" id="RU003435"/>
    </source>
</evidence>
<protein>
    <recommendedName>
        <fullName evidence="7">Peptidase M3A/M3B catalytic domain-containing protein</fullName>
    </recommendedName>
</protein>
<comment type="cofactor">
    <cofactor evidence="6">
        <name>Zn(2+)</name>
        <dbReference type="ChEBI" id="CHEBI:29105"/>
    </cofactor>
    <text evidence="6">Binds 1 zinc ion.</text>
</comment>
<comment type="similarity">
    <text evidence="6">Belongs to the peptidase M3 family.</text>
</comment>
<dbReference type="GO" id="GO:0004222">
    <property type="term" value="F:metalloendopeptidase activity"/>
    <property type="evidence" value="ECO:0007669"/>
    <property type="project" value="InterPro"/>
</dbReference>
<sequence>MLSKQCLTWRNISRAAARRVTKRSSQASLYVASTTTDGKFFSTMNNRHNIISSFQKQNTFDGSCKRTFFGSLFAGSNPFTEALLSENETFTHINYSKLKPIHVKQAADEMQAKYESDLKAFEESLNDDVDYETFIREIERISRPLITLQNHVVLFSCVKRDPTFDEALREANSTIDLKHEYSPAIREHLLRLQKGFDDNSNEEHSRVVNHLLRKHRINGSTNDVVEAVKEIRSKLESVQSDFLFKSSLTMEEHGKMATPQELLPMMYSQVALQQQLALVLGYHTYAEYSLDYHNAMAKNVKEIQAIHGMFEQLRAVEKFSSDEFQSAYIDLKKTSDLDLNEYFEMNHVLSGLFDLCSALFGIKIEEQKSGVNGWHLDVRLYQIYDMDSGENIASFYLDPFRRQHKDRGCFMAPLQYQNESNIPVAVVSLDVKAPMWDDAPIELEVQNVIDIFHEFGHLLEHVLADVEHGAFSGAQDIENDASETISQFMEYWLFHNNGFSKISSHIHSKESISPDTMKLLLQERQAKKATELLHRLFLGQLEVEISSKFDPNGDESIIALQRKCAERFCPHHMPPKGNIDPLVQLFQSNANGKNTMQYRYIWSEIMSADLFESFSKSENLPDTGRKLRKEYLAKGSSVPTTKAFEAFQGRSAQADALASRYELIG</sequence>
<evidence type="ECO:0000256" key="1">
    <source>
        <dbReference type="ARBA" id="ARBA00022670"/>
    </source>
</evidence>
<keyword evidence="3 6" id="KW-0378">Hydrolase</keyword>
<dbReference type="InterPro" id="IPR045090">
    <property type="entry name" value="Pept_M3A_M3B"/>
</dbReference>
<dbReference type="Gene3D" id="1.10.1370.40">
    <property type="match status" value="3"/>
</dbReference>
<keyword evidence="4 6" id="KW-0862">Zinc</keyword>
<feature type="domain" description="Peptidase M3A/M3B catalytic" evidence="7">
    <location>
        <begin position="263"/>
        <end position="662"/>
    </location>
</feature>